<sequence length="102" mass="11738">MPKRSRPTQHSTIARSFGGRSGFVSQELDHRDRPEAPMSRWERASARLTWDEVANHYEEYEDENHFRIGRLVPSTELLISIGIVLFFFGSFAAFIAVLALTR</sequence>
<evidence type="ECO:0000313" key="4">
    <source>
        <dbReference type="EMBL" id="SFB05292.1"/>
    </source>
</evidence>
<evidence type="ECO:0000313" key="6">
    <source>
        <dbReference type="Proteomes" id="UP000233565"/>
    </source>
</evidence>
<name>A0A1I0XWB2_9ACTN</name>
<dbReference type="STRING" id="748909.SAMN05192575_10378"/>
<keyword evidence="2" id="KW-0812">Transmembrane</keyword>
<evidence type="ECO:0000313" key="3">
    <source>
        <dbReference type="EMBL" id="PKH42799.1"/>
    </source>
</evidence>
<proteinExistence type="predicted"/>
<organism evidence="4 5">
    <name type="scientific">Nocardioides alpinus</name>
    <dbReference type="NCBI Taxonomy" id="748909"/>
    <lineage>
        <taxon>Bacteria</taxon>
        <taxon>Bacillati</taxon>
        <taxon>Actinomycetota</taxon>
        <taxon>Actinomycetes</taxon>
        <taxon>Propionibacteriales</taxon>
        <taxon>Nocardioidaceae</taxon>
        <taxon>Nocardioides</taxon>
    </lineage>
</organism>
<keyword evidence="2" id="KW-0472">Membrane</keyword>
<dbReference type="EMBL" id="PJBV01000012">
    <property type="protein sequence ID" value="PKH42799.1"/>
    <property type="molecule type" value="Genomic_DNA"/>
</dbReference>
<keyword evidence="6" id="KW-1185">Reference proteome</keyword>
<dbReference type="AlphaFoldDB" id="A0A1I0XWB2"/>
<dbReference type="Proteomes" id="UP000233565">
    <property type="component" value="Unassembled WGS sequence"/>
</dbReference>
<accession>A0A1I0XWB2</accession>
<keyword evidence="2" id="KW-1133">Transmembrane helix</keyword>
<dbReference type="Proteomes" id="UP000199113">
    <property type="component" value="Unassembled WGS sequence"/>
</dbReference>
<gene>
    <name evidence="3" type="ORF">CXG46_05960</name>
    <name evidence="4" type="ORF">SAMN05192575_10378</name>
</gene>
<evidence type="ECO:0000256" key="2">
    <source>
        <dbReference type="SAM" id="Phobius"/>
    </source>
</evidence>
<feature type="transmembrane region" description="Helical" evidence="2">
    <location>
        <begin position="77"/>
        <end position="100"/>
    </location>
</feature>
<feature type="region of interest" description="Disordered" evidence="1">
    <location>
        <begin position="1"/>
        <end position="22"/>
    </location>
</feature>
<evidence type="ECO:0000256" key="1">
    <source>
        <dbReference type="SAM" id="MobiDB-lite"/>
    </source>
</evidence>
<evidence type="ECO:0000313" key="5">
    <source>
        <dbReference type="Proteomes" id="UP000199113"/>
    </source>
</evidence>
<protein>
    <submittedName>
        <fullName evidence="4">Uncharacterized protein</fullName>
    </submittedName>
</protein>
<dbReference type="RefSeq" id="WP_091197154.1">
    <property type="nucleotide sequence ID" value="NZ_FOKC01000003.1"/>
</dbReference>
<dbReference type="EMBL" id="FOKC01000003">
    <property type="protein sequence ID" value="SFB05292.1"/>
    <property type="molecule type" value="Genomic_DNA"/>
</dbReference>
<dbReference type="OrthoDB" id="3786315at2"/>
<reference evidence="4" key="1">
    <citation type="submission" date="2016-10" db="EMBL/GenBank/DDBJ databases">
        <authorList>
            <person name="de Groot N.N."/>
        </authorList>
    </citation>
    <scope>NUCLEOTIDE SEQUENCE [LARGE SCALE GENOMIC DNA]</scope>
    <source>
        <strain evidence="4">CGMCC 1.10697</strain>
    </source>
</reference>
<reference evidence="3 6" key="2">
    <citation type="submission" date="2017-12" db="EMBL/GenBank/DDBJ databases">
        <title>Pharmacopeia of the Arctic Ocean.</title>
        <authorList>
            <person name="Collins E."/>
            <person name="Ducluzeau A.-L."/>
        </authorList>
    </citation>
    <scope>NUCLEOTIDE SEQUENCE [LARGE SCALE GENOMIC DNA]</scope>
    <source>
        <strain evidence="3 6">DSM 23325</strain>
    </source>
</reference>